<dbReference type="EMBL" id="CAID01000008">
    <property type="protein sequence ID" value="CEG01546.1"/>
    <property type="molecule type" value="Genomic_DNA"/>
</dbReference>
<evidence type="ECO:0000313" key="4">
    <source>
        <dbReference type="Proteomes" id="UP000009170"/>
    </source>
</evidence>
<reference evidence="3 4" key="2">
    <citation type="journal article" date="2014" name="BMC Genomics">
        <title>An improved genome of the model marine alga Ostreococcus tauri unfolds by assessing Illumina de novo assemblies.</title>
        <authorList>
            <person name="Blanc-Mathieu R."/>
            <person name="Verhelst B."/>
            <person name="Derelle E."/>
            <person name="Rombauts S."/>
            <person name="Bouget F.Y."/>
            <person name="Carre I."/>
            <person name="Chateau A."/>
            <person name="Eyre-Walker A."/>
            <person name="Grimsley N."/>
            <person name="Moreau H."/>
            <person name="Piegu B."/>
            <person name="Rivals E."/>
            <person name="Schackwitz W."/>
            <person name="Van de Peer Y."/>
            <person name="Piganeau G."/>
        </authorList>
    </citation>
    <scope>NUCLEOTIDE SEQUENCE [LARGE SCALE GENOMIC DNA]</scope>
    <source>
        <strain evidence="4">OTTH 0595 / CCAP 157/2 / RCC745</strain>
    </source>
</reference>
<evidence type="ECO:0000259" key="2">
    <source>
        <dbReference type="Pfam" id="PF13369"/>
    </source>
</evidence>
<feature type="domain" description="Protein SirB1 N-terminal" evidence="2">
    <location>
        <begin position="120"/>
        <end position="293"/>
    </location>
</feature>
<accession>A0A090N4X1</accession>
<evidence type="ECO:0000313" key="3">
    <source>
        <dbReference type="EMBL" id="CEG01546.1"/>
    </source>
</evidence>
<organism evidence="3 4">
    <name type="scientific">Ostreococcus tauri</name>
    <name type="common">Marine green alga</name>
    <dbReference type="NCBI Taxonomy" id="70448"/>
    <lineage>
        <taxon>Eukaryota</taxon>
        <taxon>Viridiplantae</taxon>
        <taxon>Chlorophyta</taxon>
        <taxon>Mamiellophyceae</taxon>
        <taxon>Mamiellales</taxon>
        <taxon>Bathycoccaceae</taxon>
        <taxon>Ostreococcus</taxon>
    </lineage>
</organism>
<dbReference type="Pfam" id="PF13369">
    <property type="entry name" value="Transglut_core2"/>
    <property type="match status" value="1"/>
</dbReference>
<sequence length="392" mass="43704">MPGTTTRACATHARGGFETKTRGRRRASRRERAVPRSFFGRSDAEQWLGDALGDGDDTRNASETSSSSSIDAAFASVAKKRRGLALFEAELAKEDEEDVDLLKCACYVSMHQNPDLDCEQVRRDIDEMATVVKKRLDDELGPEGERFPLRTIKTLSRAWAHDLGFTGNVEDYYDVENSCIDRVLARRTGIPITLCLTYMEIAKRCGITMVDVGIPGHLLCRPVDFGSNCAVDELEEMEILVDAFNQGDIMFIEEVEDILARNSGLAEGQKVQIDRSFLRETKIRKRAFLTRMLTNLRAIYDVRGDDKSTLLILEYMMVCNPYESLRVPLTKALGLSYFKNQRWVDASETLVSLGGSGDVEVDAVLQSVERILALESDAIGKGEDDDDGSIDT</sequence>
<dbReference type="OrthoDB" id="28868at2759"/>
<dbReference type="GeneID" id="9831452"/>
<keyword evidence="4" id="KW-1185">Reference proteome</keyword>
<feature type="region of interest" description="Disordered" evidence="1">
    <location>
        <begin position="1"/>
        <end position="38"/>
    </location>
</feature>
<dbReference type="PANTHER" id="PTHR31350:SF21">
    <property type="entry name" value="F-BOX ONLY PROTEIN 21"/>
    <property type="match status" value="1"/>
</dbReference>
<proteinExistence type="predicted"/>
<dbReference type="Proteomes" id="UP000009170">
    <property type="component" value="Unassembled WGS sequence"/>
</dbReference>
<gene>
    <name evidence="3" type="ORF">OT_ostta08g03120</name>
</gene>
<name>A0A090N4X1_OSTTA</name>
<protein>
    <submittedName>
        <fullName evidence="3">Unnamed product</fullName>
    </submittedName>
</protein>
<dbReference type="KEGG" id="ota:OT_ostta08g03120"/>
<dbReference type="InterPro" id="IPR032698">
    <property type="entry name" value="SirB1_N"/>
</dbReference>
<dbReference type="RefSeq" id="XP_022841021.1">
    <property type="nucleotide sequence ID" value="XM_022983623.1"/>
</dbReference>
<comment type="caution">
    <text evidence="3">The sequence shown here is derived from an EMBL/GenBank/DDBJ whole genome shotgun (WGS) entry which is preliminary data.</text>
</comment>
<evidence type="ECO:0000256" key="1">
    <source>
        <dbReference type="SAM" id="MobiDB-lite"/>
    </source>
</evidence>
<dbReference type="InParanoid" id="A0A090N4X1"/>
<dbReference type="AlphaFoldDB" id="A0A090N4X1"/>
<dbReference type="PANTHER" id="PTHR31350">
    <property type="entry name" value="SI:DKEY-261L7.2"/>
    <property type="match status" value="1"/>
</dbReference>
<feature type="region of interest" description="Disordered" evidence="1">
    <location>
        <begin position="49"/>
        <end position="68"/>
    </location>
</feature>
<dbReference type="STRING" id="70448.A0A090N4X1"/>
<reference evidence="4" key="1">
    <citation type="journal article" date="2006" name="Proc. Natl. Acad. Sci. U.S.A.">
        <title>Genome analysis of the smallest free-living eukaryote Ostreococcus tauri unveils many unique features.</title>
        <authorList>
            <person name="Derelle E."/>
            <person name="Ferraz C."/>
            <person name="Rombauts S."/>
            <person name="Rouze P."/>
            <person name="Worden A.Z."/>
            <person name="Robbens S."/>
            <person name="Partensky F."/>
            <person name="Degroeve S."/>
            <person name="Echeynie S."/>
            <person name="Cooke R."/>
            <person name="Saeys Y."/>
            <person name="Wuyts J."/>
            <person name="Jabbari K."/>
            <person name="Bowler C."/>
            <person name="Panaud O."/>
            <person name="Piegu B."/>
            <person name="Ball S.G."/>
            <person name="Ral J.-P."/>
            <person name="Bouget F.-Y."/>
            <person name="Piganeau G."/>
            <person name="De Baets B."/>
            <person name="Picard A."/>
            <person name="Delseny M."/>
            <person name="Demaille J."/>
            <person name="Van de Peer Y."/>
            <person name="Moreau H."/>
        </authorList>
    </citation>
    <scope>NUCLEOTIDE SEQUENCE [LARGE SCALE GENOMIC DNA]</scope>
    <source>
        <strain evidence="4">OTTH 0595 / CCAP 157/2 / RCC745</strain>
    </source>
</reference>